<dbReference type="PANTHER" id="PTHR48100:SF24">
    <property type="entry name" value="PHOSPHOGLYCERATE MUTASE"/>
    <property type="match status" value="1"/>
</dbReference>
<evidence type="ECO:0000313" key="2">
    <source>
        <dbReference type="EMBL" id="KFA60692.1"/>
    </source>
</evidence>
<proteinExistence type="predicted"/>
<dbReference type="InterPro" id="IPR013078">
    <property type="entry name" value="His_Pase_superF_clade-1"/>
</dbReference>
<dbReference type="InterPro" id="IPR029033">
    <property type="entry name" value="His_PPase_superfam"/>
</dbReference>
<dbReference type="Proteomes" id="UP000028524">
    <property type="component" value="Unassembled WGS sequence"/>
</dbReference>
<dbReference type="OMA" id="NSAKPCD"/>
<protein>
    <submittedName>
        <fullName evidence="2">Uncharacterized protein</fullName>
    </submittedName>
</protein>
<dbReference type="OrthoDB" id="496981at2759"/>
<dbReference type="HOGENOM" id="CLU_039184_1_2_1"/>
<organism evidence="2 3">
    <name type="scientific">Stachybotrys chlorohalonatus (strain IBT 40285)</name>
    <dbReference type="NCBI Taxonomy" id="1283841"/>
    <lineage>
        <taxon>Eukaryota</taxon>
        <taxon>Fungi</taxon>
        <taxon>Dikarya</taxon>
        <taxon>Ascomycota</taxon>
        <taxon>Pezizomycotina</taxon>
        <taxon>Sordariomycetes</taxon>
        <taxon>Hypocreomycetidae</taxon>
        <taxon>Hypocreales</taxon>
        <taxon>Stachybotryaceae</taxon>
        <taxon>Stachybotrys</taxon>
    </lineage>
</organism>
<keyword evidence="3" id="KW-1185">Reference proteome</keyword>
<evidence type="ECO:0000313" key="3">
    <source>
        <dbReference type="Proteomes" id="UP000028524"/>
    </source>
</evidence>
<reference evidence="2 3" key="1">
    <citation type="journal article" date="2014" name="BMC Genomics">
        <title>Comparative genome sequencing reveals chemotype-specific gene clusters in the toxigenic black mold Stachybotrys.</title>
        <authorList>
            <person name="Semeiks J."/>
            <person name="Borek D."/>
            <person name="Otwinowski Z."/>
            <person name="Grishin N.V."/>
        </authorList>
    </citation>
    <scope>NUCLEOTIDE SEQUENCE [LARGE SCALE GENOMIC DNA]</scope>
    <source>
        <strain evidence="2 3">IBT 40285</strain>
    </source>
</reference>
<dbReference type="GO" id="GO:0016791">
    <property type="term" value="F:phosphatase activity"/>
    <property type="evidence" value="ECO:0007669"/>
    <property type="project" value="TreeGrafter"/>
</dbReference>
<gene>
    <name evidence="2" type="ORF">S40285_05063</name>
</gene>
<name>A0A084Q9Q7_STAC4</name>
<evidence type="ECO:0000256" key="1">
    <source>
        <dbReference type="SAM" id="MobiDB-lite"/>
    </source>
</evidence>
<accession>A0A084Q9Q7</accession>
<dbReference type="SUPFAM" id="SSF53254">
    <property type="entry name" value="Phosphoglycerate mutase-like"/>
    <property type="match status" value="1"/>
</dbReference>
<dbReference type="InterPro" id="IPR050275">
    <property type="entry name" value="PGM_Phosphatase"/>
</dbReference>
<sequence length="241" mass="26661">MRKPCTTPPKARLSHLSPAASTNASPPDHSIHDPVLSTLGEEQCASLSTHLQANLPADLRDNIQLILVSPMRRTIDTALRSLGWLLDKGVPIQAHAGWQENSDKPCDIGTPVPELEQLFPQVDFSHVDPVFPDKTSEAGALYKYNRKAILARAQSVLADLSSRPEKAIAVVSHSAFLRQGVTGYWYFNADYRIFDLAEVKQEEGQDPKYELKQWELTKAGGMGLSWEDAVEVGTYLPEETV</sequence>
<dbReference type="InParanoid" id="A0A084Q9Q7"/>
<dbReference type="GO" id="GO:0005737">
    <property type="term" value="C:cytoplasm"/>
    <property type="evidence" value="ECO:0007669"/>
    <property type="project" value="TreeGrafter"/>
</dbReference>
<dbReference type="AlphaFoldDB" id="A0A084Q9Q7"/>
<dbReference type="Pfam" id="PF00300">
    <property type="entry name" value="His_Phos_1"/>
    <property type="match status" value="1"/>
</dbReference>
<dbReference type="PANTHER" id="PTHR48100">
    <property type="entry name" value="BROAD-SPECIFICITY PHOSPHATASE YOR283W-RELATED"/>
    <property type="match status" value="1"/>
</dbReference>
<feature type="region of interest" description="Disordered" evidence="1">
    <location>
        <begin position="1"/>
        <end position="34"/>
    </location>
</feature>
<dbReference type="Gene3D" id="3.40.50.1240">
    <property type="entry name" value="Phosphoglycerate mutase-like"/>
    <property type="match status" value="1"/>
</dbReference>
<dbReference type="EMBL" id="KL660898">
    <property type="protein sequence ID" value="KFA60692.1"/>
    <property type="molecule type" value="Genomic_DNA"/>
</dbReference>